<evidence type="ECO:0000256" key="6">
    <source>
        <dbReference type="ARBA" id="ARBA00023136"/>
    </source>
</evidence>
<keyword evidence="3 8" id="KW-0812">Transmembrane</keyword>
<dbReference type="SMART" id="SM00679">
    <property type="entry name" value="CTNS"/>
    <property type="match status" value="2"/>
</dbReference>
<feature type="transmembrane region" description="Helical" evidence="9">
    <location>
        <begin position="213"/>
        <end position="236"/>
    </location>
</feature>
<dbReference type="FunFam" id="1.20.1280.290:FF:000006">
    <property type="entry name" value="mannose-P-dolichol utilization defect 1 protein"/>
    <property type="match status" value="1"/>
</dbReference>
<dbReference type="OMA" id="LQVLYYW"/>
<keyword evidence="11" id="KW-1185">Reference proteome</keyword>
<gene>
    <name evidence="10" type="ORF">SPPG_02809</name>
</gene>
<name>A0A0L0HMN2_SPIPD</name>
<sequence>MSLPQAIAYTEKTVLAPLIGPKCAHELISLNFSHTACIKLLVSKLLGIGIILGGTILKVPQILKIVASGSTTGISFASYLLETAAYTISLAYNARSGNPFSTYGEMAFITVQNVVILLLILAYGKNILGLFSFLVVFAATSIALFDPTLVSADLLTTLQWSTVLIGVASKLPQIWNNLRAKSTGQLSAITVFLQGAGSAARVFTTIQEVDDPVLLTSALVATGLNAVIALQMVLYWNNRTVAGAQYAKPRSPAQKRKTPKAM</sequence>
<comment type="subcellular location">
    <subcellularLocation>
        <location evidence="1 8">Membrane</location>
        <topology evidence="1 8">Multi-pass membrane protein</topology>
    </subcellularLocation>
</comment>
<dbReference type="EMBL" id="KQ257453">
    <property type="protein sequence ID" value="KND02338.1"/>
    <property type="molecule type" value="Genomic_DNA"/>
</dbReference>
<protein>
    <recommendedName>
        <fullName evidence="8">Mannose-P-dolichol utilization defect 1 protein homolog</fullName>
    </recommendedName>
</protein>
<keyword evidence="2" id="KW-0813">Transport</keyword>
<evidence type="ECO:0000256" key="1">
    <source>
        <dbReference type="ARBA" id="ARBA00004141"/>
    </source>
</evidence>
<dbReference type="PIRSF" id="PIRSF023381">
    <property type="entry name" value="MannP-dilichol_defect-1p"/>
    <property type="match status" value="1"/>
</dbReference>
<dbReference type="InterPro" id="IPR006603">
    <property type="entry name" value="PQ-loop_rpt"/>
</dbReference>
<dbReference type="InParanoid" id="A0A0L0HMN2"/>
<feature type="transmembrane region" description="Helical" evidence="9">
    <location>
        <begin position="40"/>
        <end position="59"/>
    </location>
</feature>
<evidence type="ECO:0000256" key="3">
    <source>
        <dbReference type="ARBA" id="ARBA00022692"/>
    </source>
</evidence>
<keyword evidence="5 8" id="KW-1133">Transmembrane helix</keyword>
<dbReference type="PANTHER" id="PTHR12226">
    <property type="entry name" value="MANNOSE-P-DOLICHOL UTILIZATION DEFECT 1 LEC35 -RELATED"/>
    <property type="match status" value="1"/>
</dbReference>
<dbReference type="PANTHER" id="PTHR12226:SF2">
    <property type="entry name" value="MANNOSE-P-DOLICHOL UTILIZATION DEFECT 1 PROTEIN"/>
    <property type="match status" value="1"/>
</dbReference>
<dbReference type="AlphaFoldDB" id="A0A0L0HMN2"/>
<reference evidence="10 11" key="1">
    <citation type="submission" date="2009-08" db="EMBL/GenBank/DDBJ databases">
        <title>The Genome Sequence of Spizellomyces punctatus strain DAOM BR117.</title>
        <authorList>
            <consortium name="The Broad Institute Genome Sequencing Platform"/>
            <person name="Russ C."/>
            <person name="Cuomo C."/>
            <person name="Shea T."/>
            <person name="Young S.K."/>
            <person name="Zeng Q."/>
            <person name="Koehrsen M."/>
            <person name="Haas B."/>
            <person name="Borodovsky M."/>
            <person name="Guigo R."/>
            <person name="Alvarado L."/>
            <person name="Berlin A."/>
            <person name="Bochicchio J."/>
            <person name="Borenstein D."/>
            <person name="Chapman S."/>
            <person name="Chen Z."/>
            <person name="Engels R."/>
            <person name="Freedman E."/>
            <person name="Gellesch M."/>
            <person name="Goldberg J."/>
            <person name="Griggs A."/>
            <person name="Gujja S."/>
            <person name="Heiman D."/>
            <person name="Hepburn T."/>
            <person name="Howarth C."/>
            <person name="Jen D."/>
            <person name="Larson L."/>
            <person name="Lewis B."/>
            <person name="Mehta T."/>
            <person name="Park D."/>
            <person name="Pearson M."/>
            <person name="Roberts A."/>
            <person name="Saif S."/>
            <person name="Shenoy N."/>
            <person name="Sisk P."/>
            <person name="Stolte C."/>
            <person name="Sykes S."/>
            <person name="Thomson T."/>
            <person name="Walk T."/>
            <person name="White J."/>
            <person name="Yandava C."/>
            <person name="Burger G."/>
            <person name="Gray M.W."/>
            <person name="Holland P.W.H."/>
            <person name="King N."/>
            <person name="Lang F.B.F."/>
            <person name="Roger A.J."/>
            <person name="Ruiz-Trillo I."/>
            <person name="Lander E."/>
            <person name="Nusbaum C."/>
        </authorList>
    </citation>
    <scope>NUCLEOTIDE SEQUENCE [LARGE SCALE GENOMIC DNA]</scope>
    <source>
        <strain evidence="10 11">DAOM BR117</strain>
    </source>
</reference>
<dbReference type="InterPro" id="IPR016817">
    <property type="entry name" value="MannP-dilichol_defect-1"/>
</dbReference>
<accession>A0A0L0HMN2</accession>
<organism evidence="10 11">
    <name type="scientific">Spizellomyces punctatus (strain DAOM BR117)</name>
    <dbReference type="NCBI Taxonomy" id="645134"/>
    <lineage>
        <taxon>Eukaryota</taxon>
        <taxon>Fungi</taxon>
        <taxon>Fungi incertae sedis</taxon>
        <taxon>Chytridiomycota</taxon>
        <taxon>Chytridiomycota incertae sedis</taxon>
        <taxon>Chytridiomycetes</taxon>
        <taxon>Spizellomycetales</taxon>
        <taxon>Spizellomycetaceae</taxon>
        <taxon>Spizellomyces</taxon>
    </lineage>
</organism>
<feature type="transmembrane region" description="Helical" evidence="9">
    <location>
        <begin position="71"/>
        <end position="94"/>
    </location>
</feature>
<dbReference type="GO" id="GO:0016020">
    <property type="term" value="C:membrane"/>
    <property type="evidence" value="ECO:0007669"/>
    <property type="project" value="UniProtKB-SubCell"/>
</dbReference>
<dbReference type="VEuPathDB" id="FungiDB:SPPG_02809"/>
<evidence type="ECO:0000256" key="8">
    <source>
        <dbReference type="PIRNR" id="PIRNR023381"/>
    </source>
</evidence>
<evidence type="ECO:0000256" key="2">
    <source>
        <dbReference type="ARBA" id="ARBA00022448"/>
    </source>
</evidence>
<evidence type="ECO:0000256" key="4">
    <source>
        <dbReference type="ARBA" id="ARBA00022737"/>
    </source>
</evidence>
<evidence type="ECO:0000256" key="5">
    <source>
        <dbReference type="ARBA" id="ARBA00022989"/>
    </source>
</evidence>
<dbReference type="eggNOG" id="KOG3211">
    <property type="taxonomic scope" value="Eukaryota"/>
</dbReference>
<dbReference type="STRING" id="645134.A0A0L0HMN2"/>
<dbReference type="Proteomes" id="UP000053201">
    <property type="component" value="Unassembled WGS sequence"/>
</dbReference>
<dbReference type="OrthoDB" id="271506at2759"/>
<dbReference type="Gene3D" id="1.20.1280.290">
    <property type="match status" value="2"/>
</dbReference>
<keyword evidence="4" id="KW-0677">Repeat</keyword>
<keyword evidence="6 8" id="KW-0472">Membrane</keyword>
<dbReference type="Pfam" id="PF04193">
    <property type="entry name" value="PQ-loop"/>
    <property type="match status" value="2"/>
</dbReference>
<evidence type="ECO:0000313" key="10">
    <source>
        <dbReference type="EMBL" id="KND02338.1"/>
    </source>
</evidence>
<dbReference type="GeneID" id="27686369"/>
<comment type="similarity">
    <text evidence="7 8">Belongs to the MPDU1 (TC 2.A.43.3) family.</text>
</comment>
<proteinExistence type="inferred from homology"/>
<evidence type="ECO:0000313" key="11">
    <source>
        <dbReference type="Proteomes" id="UP000053201"/>
    </source>
</evidence>
<dbReference type="RefSeq" id="XP_016610377.1">
    <property type="nucleotide sequence ID" value="XM_016751095.1"/>
</dbReference>
<evidence type="ECO:0000256" key="7">
    <source>
        <dbReference type="ARBA" id="ARBA00038475"/>
    </source>
</evidence>
<evidence type="ECO:0000256" key="9">
    <source>
        <dbReference type="SAM" id="Phobius"/>
    </source>
</evidence>